<reference evidence="3" key="1">
    <citation type="submission" date="2017-02" db="UniProtKB">
        <authorList>
            <consortium name="WormBaseParasite"/>
        </authorList>
    </citation>
    <scope>IDENTIFICATION</scope>
</reference>
<reference evidence="1 2" key="2">
    <citation type="submission" date="2018-11" db="EMBL/GenBank/DDBJ databases">
        <authorList>
            <consortium name="Pathogen Informatics"/>
        </authorList>
    </citation>
    <scope>NUCLEOTIDE SEQUENCE [LARGE SCALE GENOMIC DNA]</scope>
</reference>
<dbReference type="WBParaSite" id="ASIM_0000064801-mRNA-1">
    <property type="protein sequence ID" value="ASIM_0000064801-mRNA-1"/>
    <property type="gene ID" value="ASIM_0000064801"/>
</dbReference>
<dbReference type="EMBL" id="UYRR01000383">
    <property type="protein sequence ID" value="VDK17829.1"/>
    <property type="molecule type" value="Genomic_DNA"/>
</dbReference>
<accession>A0A0M3IZG5</accession>
<evidence type="ECO:0000313" key="3">
    <source>
        <dbReference type="WBParaSite" id="ASIM_0000064801-mRNA-1"/>
    </source>
</evidence>
<dbReference type="Proteomes" id="UP000267096">
    <property type="component" value="Unassembled WGS sequence"/>
</dbReference>
<evidence type="ECO:0000313" key="2">
    <source>
        <dbReference type="Proteomes" id="UP000267096"/>
    </source>
</evidence>
<proteinExistence type="predicted"/>
<dbReference type="AlphaFoldDB" id="A0A0M3IZG5"/>
<keyword evidence="2" id="KW-1185">Reference proteome</keyword>
<evidence type="ECO:0000313" key="1">
    <source>
        <dbReference type="EMBL" id="VDK17829.1"/>
    </source>
</evidence>
<protein>
    <submittedName>
        <fullName evidence="3">ATP synthase-coupling factor 6, mitochondrial</fullName>
    </submittedName>
</protein>
<name>A0A0M3IZG5_ANISI</name>
<organism evidence="3">
    <name type="scientific">Anisakis simplex</name>
    <name type="common">Herring worm</name>
    <dbReference type="NCBI Taxonomy" id="6269"/>
    <lineage>
        <taxon>Eukaryota</taxon>
        <taxon>Metazoa</taxon>
        <taxon>Ecdysozoa</taxon>
        <taxon>Nematoda</taxon>
        <taxon>Chromadorea</taxon>
        <taxon>Rhabditida</taxon>
        <taxon>Spirurina</taxon>
        <taxon>Ascaridomorpha</taxon>
        <taxon>Ascaridoidea</taxon>
        <taxon>Anisakidae</taxon>
        <taxon>Anisakis</taxon>
        <taxon>Anisakis simplex complex</taxon>
    </lineage>
</organism>
<sequence length="100" mass="11664">MWIYFQRTYRFHSVALARLFILQIRRIYGKIVHSQSTKQVSSRLLADRKVAQPVENDEQSAIINKKIQAELEELHKSPSVDSVAMLAVPLQSKHFIMDRL</sequence>
<gene>
    <name evidence="1" type="ORF">ASIM_LOCUS548</name>
</gene>